<dbReference type="Gene3D" id="6.10.140.2150">
    <property type="match status" value="1"/>
</dbReference>
<reference evidence="5" key="1">
    <citation type="submission" date="2015-10" db="EMBL/GenBank/DDBJ databases">
        <authorList>
            <person name="Gilbert D.G."/>
        </authorList>
    </citation>
    <scope>NUCLEOTIDE SEQUENCE</scope>
</reference>
<dbReference type="EC" id="4.1.2.27" evidence="5"/>
<gene>
    <name evidence="5" type="ORF">MGWOODY_XGa823</name>
</gene>
<dbReference type="Pfam" id="PF00282">
    <property type="entry name" value="Pyridoxal_deC"/>
    <property type="match status" value="1"/>
</dbReference>
<dbReference type="InterPro" id="IPR015421">
    <property type="entry name" value="PyrdxlP-dep_Trfase_major"/>
</dbReference>
<evidence type="ECO:0000313" key="5">
    <source>
        <dbReference type="EMBL" id="CUS54512.1"/>
    </source>
</evidence>
<dbReference type="InterPro" id="IPR015422">
    <property type="entry name" value="PyrdxlP-dep_Trfase_small"/>
</dbReference>
<dbReference type="GO" id="GO:0008117">
    <property type="term" value="F:sphinganine-1-phosphate aldolase activity"/>
    <property type="evidence" value="ECO:0007669"/>
    <property type="project" value="UniProtKB-EC"/>
</dbReference>
<proteinExistence type="inferred from homology"/>
<comment type="cofactor">
    <cofactor evidence="1">
        <name>pyridoxal 5'-phosphate</name>
        <dbReference type="ChEBI" id="CHEBI:597326"/>
    </cofactor>
</comment>
<dbReference type="PANTHER" id="PTHR42735:SF6">
    <property type="entry name" value="SPHINGOSINE-1-PHOSPHATE LYASE 1"/>
    <property type="match status" value="1"/>
</dbReference>
<accession>A0A160TX51</accession>
<dbReference type="InterPro" id="IPR015424">
    <property type="entry name" value="PyrdxlP-dep_Trfase"/>
</dbReference>
<keyword evidence="2" id="KW-0663">Pyridoxal phosphate</keyword>
<evidence type="ECO:0000256" key="3">
    <source>
        <dbReference type="ARBA" id="ARBA00023239"/>
    </source>
</evidence>
<organism evidence="5">
    <name type="scientific">hydrothermal vent metagenome</name>
    <dbReference type="NCBI Taxonomy" id="652676"/>
    <lineage>
        <taxon>unclassified sequences</taxon>
        <taxon>metagenomes</taxon>
        <taxon>ecological metagenomes</taxon>
    </lineage>
</organism>
<evidence type="ECO:0000256" key="2">
    <source>
        <dbReference type="ARBA" id="ARBA00022898"/>
    </source>
</evidence>
<dbReference type="InterPro" id="IPR002129">
    <property type="entry name" value="PyrdxlP-dep_de-COase"/>
</dbReference>
<dbReference type="PANTHER" id="PTHR42735">
    <property type="match status" value="1"/>
</dbReference>
<dbReference type="GO" id="GO:0019752">
    <property type="term" value="P:carboxylic acid metabolic process"/>
    <property type="evidence" value="ECO:0007669"/>
    <property type="project" value="InterPro"/>
</dbReference>
<comment type="similarity">
    <text evidence="4">Belongs to the group II decarboxylase family. Sphingosine-1-phosphate lyase subfamily.</text>
</comment>
<dbReference type="Gene3D" id="3.90.1150.10">
    <property type="entry name" value="Aspartate Aminotransferase, domain 1"/>
    <property type="match status" value="1"/>
</dbReference>
<dbReference type="EMBL" id="CZRL01000104">
    <property type="protein sequence ID" value="CUS54512.1"/>
    <property type="molecule type" value="Genomic_DNA"/>
</dbReference>
<dbReference type="InterPro" id="IPR050477">
    <property type="entry name" value="GrpII_AminoAcid_Decarb"/>
</dbReference>
<protein>
    <submittedName>
        <fullName evidence="5">Sphingosine-1-phosphate lyase (SP-lyase) (SPL) (Sphingosine-1-phosphate aldolase)</fullName>
        <ecNumber evidence="5">4.1.2.27</ecNumber>
    </submittedName>
</protein>
<evidence type="ECO:0000256" key="1">
    <source>
        <dbReference type="ARBA" id="ARBA00001933"/>
    </source>
</evidence>
<dbReference type="AlphaFoldDB" id="A0A160TX51"/>
<name>A0A160TX51_9ZZZZ</name>
<evidence type="ECO:0000256" key="4">
    <source>
        <dbReference type="ARBA" id="ARBA00038302"/>
    </source>
</evidence>
<dbReference type="Gene3D" id="3.40.640.10">
    <property type="entry name" value="Type I PLP-dependent aspartate aminotransferase-like (Major domain)"/>
    <property type="match status" value="1"/>
</dbReference>
<sequence length="418" mass="45635">MSSSRFPKLGLSHNSVLSDLQTMRDNDPPWYGPKMFIGGSYFGGEDVLKVSNKASRVYQNHNALYAGKTFHNLLQLEDDVVSACLDLLCAPSKGGGCLTSGGTESLLLVVMAAREWAKSKRPTPDKPEILIPEAAHPGFDKAAHLMDLKPVRLQQSSEYRADPAQLENSVTENTIMIIGSAPSYPYGVTDPIIKIGEIAQRHQLWCHIDACHGGFILPFARQLGRPIPDFDFTVSGVTSISVDIHKLGYANKGVSALLLDNADLQQYQRYSFSNWPAGLYSTIGISGSRSAGGLASAWAVINHLGASGYREIVSEILHARDRLVEGIAEIEELNVAGNPDSYLVAFTSDRLDILGIDDIMADKGWVTSQLSRPPAIHLFLDRSNAMSIDSYLSDLGDATAAYRAGKRGNQRDRHVYTR</sequence>
<dbReference type="GO" id="GO:0030170">
    <property type="term" value="F:pyridoxal phosphate binding"/>
    <property type="evidence" value="ECO:0007669"/>
    <property type="project" value="InterPro"/>
</dbReference>
<dbReference type="SUPFAM" id="SSF53383">
    <property type="entry name" value="PLP-dependent transferases"/>
    <property type="match status" value="1"/>
</dbReference>
<keyword evidence="3 5" id="KW-0456">Lyase</keyword>